<evidence type="ECO:0000256" key="9">
    <source>
        <dbReference type="ARBA" id="ARBA00023136"/>
    </source>
</evidence>
<keyword evidence="3 13" id="KW-0813">Transport</keyword>
<proteinExistence type="inferred from homology"/>
<comment type="subcellular location">
    <subcellularLocation>
        <location evidence="1">Membrane</location>
        <topology evidence="1">Multi-pass membrane protein</topology>
    </subcellularLocation>
</comment>
<reference evidence="16" key="1">
    <citation type="submission" date="2022-11" db="UniProtKB">
        <authorList>
            <consortium name="WormBaseParasite"/>
        </authorList>
    </citation>
    <scope>IDENTIFICATION</scope>
</reference>
<dbReference type="GO" id="GO:0016020">
    <property type="term" value="C:membrane"/>
    <property type="evidence" value="ECO:0007669"/>
    <property type="project" value="UniProtKB-SubCell"/>
</dbReference>
<evidence type="ECO:0000313" key="16">
    <source>
        <dbReference type="WBParaSite" id="nRc.2.0.1.t43211-RA"/>
    </source>
</evidence>
<accession>A0A915KWM8</accession>
<evidence type="ECO:0000256" key="5">
    <source>
        <dbReference type="ARBA" id="ARBA00022692"/>
    </source>
</evidence>
<keyword evidence="8 13" id="KW-0406">Ion transport</keyword>
<dbReference type="InterPro" id="IPR001873">
    <property type="entry name" value="ENaC"/>
</dbReference>
<evidence type="ECO:0000256" key="4">
    <source>
        <dbReference type="ARBA" id="ARBA00022461"/>
    </source>
</evidence>
<keyword evidence="12 13" id="KW-0407">Ion channel</keyword>
<keyword evidence="6 14" id="KW-1133">Transmembrane helix</keyword>
<evidence type="ECO:0000313" key="15">
    <source>
        <dbReference type="Proteomes" id="UP000887565"/>
    </source>
</evidence>
<dbReference type="Proteomes" id="UP000887565">
    <property type="component" value="Unplaced"/>
</dbReference>
<keyword evidence="11 13" id="KW-0739">Sodium transport</keyword>
<protein>
    <submittedName>
        <fullName evidence="16">Uncharacterized protein</fullName>
    </submittedName>
</protein>
<keyword evidence="7" id="KW-0915">Sodium</keyword>
<feature type="transmembrane region" description="Helical" evidence="14">
    <location>
        <begin position="27"/>
        <end position="45"/>
    </location>
</feature>
<evidence type="ECO:0000256" key="1">
    <source>
        <dbReference type="ARBA" id="ARBA00004141"/>
    </source>
</evidence>
<comment type="similarity">
    <text evidence="2 13">Belongs to the amiloride-sensitive sodium channel (TC 1.A.6) family.</text>
</comment>
<organism evidence="15 16">
    <name type="scientific">Romanomermis culicivorax</name>
    <name type="common">Nematode worm</name>
    <dbReference type="NCBI Taxonomy" id="13658"/>
    <lineage>
        <taxon>Eukaryota</taxon>
        <taxon>Metazoa</taxon>
        <taxon>Ecdysozoa</taxon>
        <taxon>Nematoda</taxon>
        <taxon>Enoplea</taxon>
        <taxon>Dorylaimia</taxon>
        <taxon>Mermithida</taxon>
        <taxon>Mermithoidea</taxon>
        <taxon>Mermithidae</taxon>
        <taxon>Romanomermis</taxon>
    </lineage>
</organism>
<evidence type="ECO:0000256" key="14">
    <source>
        <dbReference type="SAM" id="Phobius"/>
    </source>
</evidence>
<evidence type="ECO:0000256" key="6">
    <source>
        <dbReference type="ARBA" id="ARBA00022989"/>
    </source>
</evidence>
<keyword evidence="9 14" id="KW-0472">Membrane</keyword>
<dbReference type="AlphaFoldDB" id="A0A915KWM8"/>
<evidence type="ECO:0000256" key="10">
    <source>
        <dbReference type="ARBA" id="ARBA00023180"/>
    </source>
</evidence>
<evidence type="ECO:0000256" key="13">
    <source>
        <dbReference type="RuleBase" id="RU000679"/>
    </source>
</evidence>
<evidence type="ECO:0000256" key="2">
    <source>
        <dbReference type="ARBA" id="ARBA00007193"/>
    </source>
</evidence>
<evidence type="ECO:0000256" key="8">
    <source>
        <dbReference type="ARBA" id="ARBA00023065"/>
    </source>
</evidence>
<keyword evidence="15" id="KW-1185">Reference proteome</keyword>
<evidence type="ECO:0000256" key="12">
    <source>
        <dbReference type="ARBA" id="ARBA00023303"/>
    </source>
</evidence>
<name>A0A915KWM8_ROMCU</name>
<evidence type="ECO:0000256" key="7">
    <source>
        <dbReference type="ARBA" id="ARBA00023053"/>
    </source>
</evidence>
<sequence length="162" mass="18944">IKWKFVQESTLHGVSHLRYSRSKARTAFWLIVTFLSAGYAGVEIFREIKRISSGIEFETIYRLARAEEVQLPRMGYCFSNPLDIFDWKIVLAHMTTFNWTIEDVGHLLATYPGFRYLNFKYRNVSIQHVQQLGNITNEIYGTMIRDVCANSFPRPTFKSSFN</sequence>
<keyword evidence="5 13" id="KW-0812">Transmembrane</keyword>
<evidence type="ECO:0000256" key="11">
    <source>
        <dbReference type="ARBA" id="ARBA00023201"/>
    </source>
</evidence>
<dbReference type="Pfam" id="PF00858">
    <property type="entry name" value="ASC"/>
    <property type="match status" value="1"/>
</dbReference>
<dbReference type="WBParaSite" id="nRc.2.0.1.t43211-RA">
    <property type="protein sequence ID" value="nRc.2.0.1.t43211-RA"/>
    <property type="gene ID" value="nRc.2.0.1.g43211"/>
</dbReference>
<keyword evidence="10" id="KW-0325">Glycoprotein</keyword>
<evidence type="ECO:0000256" key="3">
    <source>
        <dbReference type="ARBA" id="ARBA00022448"/>
    </source>
</evidence>
<dbReference type="GO" id="GO:0005272">
    <property type="term" value="F:sodium channel activity"/>
    <property type="evidence" value="ECO:0007669"/>
    <property type="project" value="UniProtKB-KW"/>
</dbReference>
<keyword evidence="4 13" id="KW-0894">Sodium channel</keyword>